<keyword evidence="1" id="KW-0732">Signal</keyword>
<feature type="chain" id="PRO_5015121374" evidence="1">
    <location>
        <begin position="24"/>
        <end position="350"/>
    </location>
</feature>
<dbReference type="InterPro" id="IPR036514">
    <property type="entry name" value="SGNH_hydro_sf"/>
</dbReference>
<dbReference type="Pfam" id="PF17996">
    <property type="entry name" value="CE2_N"/>
    <property type="match status" value="1"/>
</dbReference>
<keyword evidence="4" id="KW-1185">Reference proteome</keyword>
<reference evidence="3 4" key="1">
    <citation type="submission" date="2018-03" db="EMBL/GenBank/DDBJ databases">
        <title>The draft genome of Sphingosinicella sp. GL-C-18.</title>
        <authorList>
            <person name="Liu L."/>
            <person name="Li L."/>
            <person name="Liang L."/>
            <person name="Zhang X."/>
            <person name="Wang T."/>
        </authorList>
    </citation>
    <scope>NUCLEOTIDE SEQUENCE [LARGE SCALE GENOMIC DNA]</scope>
    <source>
        <strain evidence="3 4">GL-C-18</strain>
    </source>
</reference>
<dbReference type="InterPro" id="IPR040794">
    <property type="entry name" value="CE2_N"/>
</dbReference>
<organism evidence="3 4">
    <name type="scientific">Allosphingosinicella deserti</name>
    <dbReference type="NCBI Taxonomy" id="2116704"/>
    <lineage>
        <taxon>Bacteria</taxon>
        <taxon>Pseudomonadati</taxon>
        <taxon>Pseudomonadota</taxon>
        <taxon>Alphaproteobacteria</taxon>
        <taxon>Sphingomonadales</taxon>
        <taxon>Sphingomonadaceae</taxon>
        <taxon>Allosphingosinicella</taxon>
    </lineage>
</organism>
<dbReference type="SUPFAM" id="SSF52266">
    <property type="entry name" value="SGNH hydrolase"/>
    <property type="match status" value="1"/>
</dbReference>
<dbReference type="Gene3D" id="2.60.120.260">
    <property type="entry name" value="Galactose-binding domain-like"/>
    <property type="match status" value="1"/>
</dbReference>
<dbReference type="OrthoDB" id="9801375at2"/>
<dbReference type="InterPro" id="IPR037461">
    <property type="entry name" value="CtCE2-like_dom"/>
</dbReference>
<dbReference type="AlphaFoldDB" id="A0A2P7QZ47"/>
<dbReference type="InterPro" id="IPR001087">
    <property type="entry name" value="GDSL"/>
</dbReference>
<gene>
    <name evidence="3" type="ORF">C7I55_02350</name>
</gene>
<dbReference type="PANTHER" id="PTHR37834:SF2">
    <property type="entry name" value="ESTERASE, SGNH HYDROLASE-TYPE"/>
    <property type="match status" value="1"/>
</dbReference>
<dbReference type="GO" id="GO:0052689">
    <property type="term" value="F:carboxylic ester hydrolase activity"/>
    <property type="evidence" value="ECO:0007669"/>
    <property type="project" value="InterPro"/>
</dbReference>
<evidence type="ECO:0000313" key="3">
    <source>
        <dbReference type="EMBL" id="PSJ43242.1"/>
    </source>
</evidence>
<dbReference type="Proteomes" id="UP000241167">
    <property type="component" value="Unassembled WGS sequence"/>
</dbReference>
<evidence type="ECO:0000256" key="1">
    <source>
        <dbReference type="SAM" id="SignalP"/>
    </source>
</evidence>
<dbReference type="RefSeq" id="WP_106511260.1">
    <property type="nucleotide sequence ID" value="NZ_PXYI01000001.1"/>
</dbReference>
<dbReference type="Gene3D" id="3.40.50.1110">
    <property type="entry name" value="SGNH hydrolase"/>
    <property type="match status" value="1"/>
</dbReference>
<protein>
    <submittedName>
        <fullName evidence="3">Lipase</fullName>
    </submittedName>
</protein>
<feature type="signal peptide" evidence="1">
    <location>
        <begin position="1"/>
        <end position="23"/>
    </location>
</feature>
<proteinExistence type="predicted"/>
<evidence type="ECO:0000313" key="4">
    <source>
        <dbReference type="Proteomes" id="UP000241167"/>
    </source>
</evidence>
<name>A0A2P7QZ47_9SPHN</name>
<dbReference type="EMBL" id="PXYI01000001">
    <property type="protein sequence ID" value="PSJ43242.1"/>
    <property type="molecule type" value="Genomic_DNA"/>
</dbReference>
<dbReference type="Pfam" id="PF00657">
    <property type="entry name" value="Lipase_GDSL"/>
    <property type="match status" value="1"/>
</dbReference>
<sequence length="350" mass="38432">MRFLLCVTALALLGATAPPASPAASPLPLPLNVGGRVIKEADGSLSFGWPGTYFEGRFRGRAVRVVFDAPAEHLRLFVDGALKRTFVKPGKVDLIVDNLGSGEHDVRLEKLTESQTGGGRFIGFYPAKGSITLPAKPRARQIEFIGDSYTVGYGNTSAKRACTADEIHDTTDTQQAFGPLVARHFDADYRINAYSGFGIVRNYNGSSPDLSLPILYPRLKPDDPAHETDDVGWNPWIIVINLGTNDFSTPVKAGERWADQDELKAAYRTRYLAFVRELGSRHKLARFILMGSDTFFAEIETIAAALRTEMPDRVQAIRFRGLDLAGCDWHPSIADDRLMAGLIQQTIGSF</sequence>
<dbReference type="PANTHER" id="PTHR37834">
    <property type="entry name" value="GDSL-LIKE LIPASE/ACYLHYDROLASE DOMAIN PROTEIN (AFU_ORTHOLOGUE AFUA_2G00620)"/>
    <property type="match status" value="1"/>
</dbReference>
<evidence type="ECO:0000259" key="2">
    <source>
        <dbReference type="Pfam" id="PF17996"/>
    </source>
</evidence>
<dbReference type="InterPro" id="IPR052762">
    <property type="entry name" value="PCW_deacetylase/CE"/>
</dbReference>
<comment type="caution">
    <text evidence="3">The sequence shown here is derived from an EMBL/GenBank/DDBJ whole genome shotgun (WGS) entry which is preliminary data.</text>
</comment>
<feature type="domain" description="Carbohydrate esterase 2 N-terminal" evidence="2">
    <location>
        <begin position="34"/>
        <end position="134"/>
    </location>
</feature>
<accession>A0A2P7QZ47</accession>
<dbReference type="CDD" id="cd01831">
    <property type="entry name" value="Endoglucanase_E_like"/>
    <property type="match status" value="1"/>
</dbReference>